<dbReference type="EMBL" id="JAGKQH010000012">
    <property type="protein sequence ID" value="KAG6585236.1"/>
    <property type="molecule type" value="Genomic_DNA"/>
</dbReference>
<feature type="transmembrane region" description="Helical" evidence="1">
    <location>
        <begin position="45"/>
        <end position="65"/>
    </location>
</feature>
<evidence type="ECO:0000313" key="3">
    <source>
        <dbReference type="Proteomes" id="UP000685013"/>
    </source>
</evidence>
<dbReference type="AlphaFoldDB" id="A0AAV6MQ37"/>
<name>A0AAV6MQ37_9ROSI</name>
<keyword evidence="1" id="KW-0812">Transmembrane</keyword>
<evidence type="ECO:0000256" key="1">
    <source>
        <dbReference type="SAM" id="Phobius"/>
    </source>
</evidence>
<gene>
    <name evidence="2" type="ORF">SDJN03_17969</name>
</gene>
<organism evidence="2 3">
    <name type="scientific">Cucurbita argyrosperma subsp. sororia</name>
    <dbReference type="NCBI Taxonomy" id="37648"/>
    <lineage>
        <taxon>Eukaryota</taxon>
        <taxon>Viridiplantae</taxon>
        <taxon>Streptophyta</taxon>
        <taxon>Embryophyta</taxon>
        <taxon>Tracheophyta</taxon>
        <taxon>Spermatophyta</taxon>
        <taxon>Magnoliopsida</taxon>
        <taxon>eudicotyledons</taxon>
        <taxon>Gunneridae</taxon>
        <taxon>Pentapetalae</taxon>
        <taxon>rosids</taxon>
        <taxon>fabids</taxon>
        <taxon>Cucurbitales</taxon>
        <taxon>Cucurbitaceae</taxon>
        <taxon>Cucurbiteae</taxon>
        <taxon>Cucurbita</taxon>
    </lineage>
</organism>
<reference evidence="2 3" key="1">
    <citation type="journal article" date="2021" name="Hortic Res">
        <title>The domestication of Cucurbita argyrosperma as revealed by the genome of its wild relative.</title>
        <authorList>
            <person name="Barrera-Redondo J."/>
            <person name="Sanchez-de la Vega G."/>
            <person name="Aguirre-Liguori J.A."/>
            <person name="Castellanos-Morales G."/>
            <person name="Gutierrez-Guerrero Y.T."/>
            <person name="Aguirre-Dugua X."/>
            <person name="Aguirre-Planter E."/>
            <person name="Tenaillon M.I."/>
            <person name="Lira-Saade R."/>
            <person name="Eguiarte L.E."/>
        </authorList>
    </citation>
    <scope>NUCLEOTIDE SEQUENCE [LARGE SCALE GENOMIC DNA]</scope>
    <source>
        <strain evidence="2">JBR-2021</strain>
    </source>
</reference>
<accession>A0AAV6MQ37</accession>
<keyword evidence="1" id="KW-1133">Transmembrane helix</keyword>
<sequence>MVQDLSVNAVIALGDPKHALNIEQYEIGRELRTKLTEFRNPSFNVFQSGLFIWFLALLLQLSPCLGRVSILIDFQECYT</sequence>
<keyword evidence="3" id="KW-1185">Reference proteome</keyword>
<comment type="caution">
    <text evidence="2">The sequence shown here is derived from an EMBL/GenBank/DDBJ whole genome shotgun (WGS) entry which is preliminary data.</text>
</comment>
<dbReference type="Proteomes" id="UP000685013">
    <property type="component" value="Chromosome 12"/>
</dbReference>
<evidence type="ECO:0000313" key="2">
    <source>
        <dbReference type="EMBL" id="KAG6585236.1"/>
    </source>
</evidence>
<feature type="non-terminal residue" evidence="2">
    <location>
        <position position="1"/>
    </location>
</feature>
<protein>
    <submittedName>
        <fullName evidence="2">Uncharacterized protein</fullName>
    </submittedName>
</protein>
<proteinExistence type="predicted"/>
<keyword evidence="1" id="KW-0472">Membrane</keyword>